<evidence type="ECO:0000313" key="9">
    <source>
        <dbReference type="Proteomes" id="UP000003412"/>
    </source>
</evidence>
<dbReference type="Proteomes" id="UP000003412">
    <property type="component" value="Chromosome"/>
</dbReference>
<evidence type="ECO:0000256" key="5">
    <source>
        <dbReference type="ARBA" id="ARBA00022989"/>
    </source>
</evidence>
<evidence type="ECO:0000256" key="3">
    <source>
        <dbReference type="ARBA" id="ARBA00022475"/>
    </source>
</evidence>
<protein>
    <submittedName>
        <fullName evidence="8">Sugar ABC transporter, permease protein</fullName>
    </submittedName>
</protein>
<keyword evidence="4 7" id="KW-0812">Transmembrane</keyword>
<keyword evidence="2" id="KW-0813">Transport</keyword>
<dbReference type="Gene3D" id="1.10.3720.10">
    <property type="entry name" value="MetI-like"/>
    <property type="match status" value="1"/>
</dbReference>
<keyword evidence="3" id="KW-1003">Cell membrane</keyword>
<keyword evidence="6 7" id="KW-0472">Membrane</keyword>
<evidence type="ECO:0000256" key="1">
    <source>
        <dbReference type="ARBA" id="ARBA00004651"/>
    </source>
</evidence>
<dbReference type="InterPro" id="IPR051393">
    <property type="entry name" value="ABC_transporter_permease"/>
</dbReference>
<dbReference type="EMBL" id="ADXF01000142">
    <property type="protein sequence ID" value="EFR89077.1"/>
    <property type="molecule type" value="Genomic_DNA"/>
</dbReference>
<sequence length="63" mass="7300">MVGMTRKKTLFWLCIFLLPNLLGFLIFIAIPILGSLGISFTDWDLVSTIHFTGFENYKRLFND</sequence>
<keyword evidence="9" id="KW-1185">Reference proteome</keyword>
<name>A0ABN0C0Q0_9LIST</name>
<evidence type="ECO:0000313" key="8">
    <source>
        <dbReference type="EMBL" id="EFR89077.1"/>
    </source>
</evidence>
<reference evidence="8 9" key="1">
    <citation type="journal article" date="2010" name="Microbiol. Resour. Announc.">
        <title>Comparative genomics of the bacterial genus Listeria: Genome evolution is characterized by limited gene acquisition and limited gene loss.</title>
        <authorList>
            <person name="den Bakker H.C."/>
            <person name="Cummings C.A."/>
            <person name="Ferreira V."/>
            <person name="Vatta P."/>
            <person name="Orsi R.H."/>
            <person name="Degoricija L."/>
            <person name="Barker M."/>
            <person name="Petrauskene O."/>
            <person name="Furtado M.R."/>
            <person name="Wiedmann M."/>
        </authorList>
    </citation>
    <scope>NUCLEOTIDE SEQUENCE [LARGE SCALE GENOMIC DNA]</scope>
    <source>
        <strain evidence="8 9">FSL S4-120</strain>
    </source>
</reference>
<evidence type="ECO:0000256" key="7">
    <source>
        <dbReference type="SAM" id="Phobius"/>
    </source>
</evidence>
<proteinExistence type="predicted"/>
<feature type="transmembrane region" description="Helical" evidence="7">
    <location>
        <begin position="12"/>
        <end position="33"/>
    </location>
</feature>
<dbReference type="SUPFAM" id="SSF161098">
    <property type="entry name" value="MetI-like"/>
    <property type="match status" value="1"/>
</dbReference>
<dbReference type="InterPro" id="IPR035906">
    <property type="entry name" value="MetI-like_sf"/>
</dbReference>
<evidence type="ECO:0000256" key="4">
    <source>
        <dbReference type="ARBA" id="ARBA00022692"/>
    </source>
</evidence>
<comment type="subcellular location">
    <subcellularLocation>
        <location evidence="1">Cell membrane</location>
        <topology evidence="1">Multi-pass membrane protein</topology>
    </subcellularLocation>
</comment>
<feature type="non-terminal residue" evidence="8">
    <location>
        <position position="63"/>
    </location>
</feature>
<evidence type="ECO:0000256" key="6">
    <source>
        <dbReference type="ARBA" id="ARBA00023136"/>
    </source>
</evidence>
<keyword evidence="5 7" id="KW-1133">Transmembrane helix</keyword>
<dbReference type="PANTHER" id="PTHR30193">
    <property type="entry name" value="ABC TRANSPORTER PERMEASE PROTEIN"/>
    <property type="match status" value="1"/>
</dbReference>
<comment type="caution">
    <text evidence="8">The sequence shown here is derived from an EMBL/GenBank/DDBJ whole genome shotgun (WGS) entry which is preliminary data.</text>
</comment>
<gene>
    <name evidence="8" type="ORF">NT05LM_0262</name>
</gene>
<dbReference type="PANTHER" id="PTHR30193:SF37">
    <property type="entry name" value="INNER MEMBRANE ABC TRANSPORTER PERMEASE PROTEIN YCJO"/>
    <property type="match status" value="1"/>
</dbReference>
<accession>A0ABN0C0Q0</accession>
<organism evidence="8 9">
    <name type="scientific">Listeria marthii FSL S4-120</name>
    <dbReference type="NCBI Taxonomy" id="702457"/>
    <lineage>
        <taxon>Bacteria</taxon>
        <taxon>Bacillati</taxon>
        <taxon>Bacillota</taxon>
        <taxon>Bacilli</taxon>
        <taxon>Bacillales</taxon>
        <taxon>Listeriaceae</taxon>
        <taxon>Listeria</taxon>
    </lineage>
</organism>
<evidence type="ECO:0000256" key="2">
    <source>
        <dbReference type="ARBA" id="ARBA00022448"/>
    </source>
</evidence>